<accession>A0A9D6A6W9</accession>
<evidence type="ECO:0008006" key="4">
    <source>
        <dbReference type="Google" id="ProtNLM"/>
    </source>
</evidence>
<dbReference type="RefSeq" id="WP_278489072.1">
    <property type="nucleotide sequence ID" value="NZ_CAJZDG010000001.1"/>
</dbReference>
<protein>
    <recommendedName>
        <fullName evidence="4">Glycine zipper family protein</fullName>
    </recommendedName>
</protein>
<dbReference type="PROSITE" id="PS00018">
    <property type="entry name" value="EF_HAND_1"/>
    <property type="match status" value="1"/>
</dbReference>
<organism evidence="2 3">
    <name type="scientific">Prevotella nigrescens</name>
    <dbReference type="NCBI Taxonomy" id="28133"/>
    <lineage>
        <taxon>Bacteria</taxon>
        <taxon>Pseudomonadati</taxon>
        <taxon>Bacteroidota</taxon>
        <taxon>Bacteroidia</taxon>
        <taxon>Bacteroidales</taxon>
        <taxon>Prevotellaceae</taxon>
        <taxon>Prevotella</taxon>
    </lineage>
</organism>
<feature type="compositionally biased region" description="Polar residues" evidence="1">
    <location>
        <begin position="89"/>
        <end position="99"/>
    </location>
</feature>
<comment type="caution">
    <text evidence="2">The sequence shown here is derived from an EMBL/GenBank/DDBJ whole genome shotgun (WGS) entry which is preliminary data.</text>
</comment>
<name>A0A9D6A6W9_9BACT</name>
<dbReference type="Proteomes" id="UP000787419">
    <property type="component" value="Unassembled WGS sequence"/>
</dbReference>
<evidence type="ECO:0000313" key="2">
    <source>
        <dbReference type="EMBL" id="MBF1446103.1"/>
    </source>
</evidence>
<dbReference type="InterPro" id="IPR018247">
    <property type="entry name" value="EF_Hand_1_Ca_BS"/>
</dbReference>
<sequence>MKKIIVLGVATTFLLSSCDSYMGNIYAGGSLGSVLGSAVGGIAGGARGSDIGTIVGMAGGAAVGAAIDANAKKKAKEVACDRYERLQQNEADGQDSYGQQEIDAEQCSNQPQTKDESGFDSTNSGDDRLYGFQIEAADSLARENARPIRYSNESSIERLTQFTSETPKIEISNVAFADNDGNNILSRGEFGQIAFEIRNNGTQAISDLYPTITEATHSNHFRISPTTRIDLLKPGEIVRYTATIIADKRIKTGEYNLSIAILKDNKSIAKVMELHLSTQK</sequence>
<dbReference type="PROSITE" id="PS51257">
    <property type="entry name" value="PROKAR_LIPOPROTEIN"/>
    <property type="match status" value="1"/>
</dbReference>
<evidence type="ECO:0000313" key="3">
    <source>
        <dbReference type="Proteomes" id="UP000787419"/>
    </source>
</evidence>
<reference evidence="2" key="1">
    <citation type="submission" date="2020-04" db="EMBL/GenBank/DDBJ databases">
        <title>Deep metagenomics examines the oral microbiome during advanced dental caries in children, revealing novel taxa and co-occurrences with host molecules.</title>
        <authorList>
            <person name="Baker J.L."/>
            <person name="Morton J.T."/>
            <person name="Dinis M."/>
            <person name="Alvarez R."/>
            <person name="Tran N.C."/>
            <person name="Knight R."/>
            <person name="Edlund A."/>
        </authorList>
    </citation>
    <scope>NUCLEOTIDE SEQUENCE</scope>
    <source>
        <strain evidence="2">JCVI_32_bin.50</strain>
    </source>
</reference>
<gene>
    <name evidence="2" type="ORF">HXN55_01760</name>
</gene>
<dbReference type="EMBL" id="JABZTM010000010">
    <property type="protein sequence ID" value="MBF1446103.1"/>
    <property type="molecule type" value="Genomic_DNA"/>
</dbReference>
<evidence type="ECO:0000256" key="1">
    <source>
        <dbReference type="SAM" id="MobiDB-lite"/>
    </source>
</evidence>
<proteinExistence type="predicted"/>
<dbReference type="AlphaFoldDB" id="A0A9D6A6W9"/>
<feature type="region of interest" description="Disordered" evidence="1">
    <location>
        <begin position="89"/>
        <end position="125"/>
    </location>
</feature>